<dbReference type="PRINTS" id="PR00111">
    <property type="entry name" value="ABHYDROLASE"/>
</dbReference>
<dbReference type="Gene3D" id="3.40.50.1820">
    <property type="entry name" value="alpha/beta hydrolase"/>
    <property type="match status" value="1"/>
</dbReference>
<evidence type="ECO:0000313" key="3">
    <source>
        <dbReference type="Proteomes" id="UP000287361"/>
    </source>
</evidence>
<dbReference type="EMBL" id="BHVZ01000001">
    <property type="protein sequence ID" value="GCB29384.1"/>
    <property type="molecule type" value="Genomic_DNA"/>
</dbReference>
<dbReference type="SUPFAM" id="SSF53474">
    <property type="entry name" value="alpha/beta-Hydrolases"/>
    <property type="match status" value="1"/>
</dbReference>
<evidence type="ECO:0000313" key="2">
    <source>
        <dbReference type="EMBL" id="GCB29384.1"/>
    </source>
</evidence>
<dbReference type="PANTHER" id="PTHR46438:SF2">
    <property type="entry name" value="ALPHA_BETA-HYDROLASES SUPERFAMILY PROTEIN"/>
    <property type="match status" value="1"/>
</dbReference>
<proteinExistence type="predicted"/>
<dbReference type="OrthoDB" id="9808398at2"/>
<comment type="caution">
    <text evidence="2">The sequence shown here is derived from an EMBL/GenBank/DDBJ whole genome shotgun (WGS) entry which is preliminary data.</text>
</comment>
<name>A0A401LD72_9FIRM</name>
<dbReference type="Pfam" id="PF12697">
    <property type="entry name" value="Abhydrolase_6"/>
    <property type="match status" value="1"/>
</dbReference>
<sequence length="320" mass="35514">MKNALAKYFLGFFGAIGALLAGLAGYQQVCLRMARKKKDETHVMETYHAKEGEIAYRSVGHGKPLVLVHSMMLGASGREWDAVIDALAEDYHVYVPDLPGFGNSFCPEKPWTAYQYANLLHVFIEDVIGHPVCFCGANGGADFGLLLSLLYPKDVRRMVLISPEGIGNGFATNEDTKQLSLLLSPIAGTEHFLIGTSRWKIRAALEQAIFAKETVSAELVQQYARAARFGTHAQATFACLKTRFWAADTKPSFEKLSVPFLMIWGEENRLNPTSAFDTAEKMKDFGSFALFENTGALPHMENSKAFLENLNEFLNQSHIF</sequence>
<dbReference type="AlphaFoldDB" id="A0A401LD72"/>
<dbReference type="GO" id="GO:0016787">
    <property type="term" value="F:hydrolase activity"/>
    <property type="evidence" value="ECO:0007669"/>
    <property type="project" value="UniProtKB-KW"/>
</dbReference>
<organism evidence="2 3">
    <name type="scientific">Anaerotignum faecicola</name>
    <dbReference type="NCBI Taxonomy" id="2358141"/>
    <lineage>
        <taxon>Bacteria</taxon>
        <taxon>Bacillati</taxon>
        <taxon>Bacillota</taxon>
        <taxon>Clostridia</taxon>
        <taxon>Lachnospirales</taxon>
        <taxon>Anaerotignaceae</taxon>
        <taxon>Anaerotignum</taxon>
    </lineage>
</organism>
<evidence type="ECO:0000259" key="1">
    <source>
        <dbReference type="Pfam" id="PF12697"/>
    </source>
</evidence>
<dbReference type="Proteomes" id="UP000287361">
    <property type="component" value="Unassembled WGS sequence"/>
</dbReference>
<dbReference type="InterPro" id="IPR029058">
    <property type="entry name" value="AB_hydrolase_fold"/>
</dbReference>
<dbReference type="InterPro" id="IPR000073">
    <property type="entry name" value="AB_hydrolase_1"/>
</dbReference>
<protein>
    <submittedName>
        <fullName evidence="2">Alpha/beta hydrolase</fullName>
    </submittedName>
</protein>
<keyword evidence="3" id="KW-1185">Reference proteome</keyword>
<keyword evidence="2" id="KW-0378">Hydrolase</keyword>
<gene>
    <name evidence="2" type="ORF">KGMB03357_10450</name>
</gene>
<accession>A0A401LD72</accession>
<feature type="domain" description="AB hydrolase-1" evidence="1">
    <location>
        <begin position="65"/>
        <end position="307"/>
    </location>
</feature>
<dbReference type="PANTHER" id="PTHR46438">
    <property type="entry name" value="ALPHA/BETA-HYDROLASES SUPERFAMILY PROTEIN"/>
    <property type="match status" value="1"/>
</dbReference>
<reference evidence="2 3" key="1">
    <citation type="submission" date="2018-10" db="EMBL/GenBank/DDBJ databases">
        <title>Draft Genome Sequence of Anaerotignum sp. KCTC 15736.</title>
        <authorList>
            <person name="Choi S.H."/>
            <person name="Kim J.S."/>
            <person name="Kang S.W."/>
            <person name="Lee J.S."/>
            <person name="Park S.H."/>
        </authorList>
    </citation>
    <scope>NUCLEOTIDE SEQUENCE [LARGE SCALE GENOMIC DNA]</scope>
    <source>
        <strain evidence="2 3">KCTC 15736</strain>
    </source>
</reference>